<comment type="caution">
    <text evidence="1">The sequence shown here is derived from an EMBL/GenBank/DDBJ whole genome shotgun (WGS) entry which is preliminary data.</text>
</comment>
<dbReference type="Proteomes" id="UP000676565">
    <property type="component" value="Unassembled WGS sequence"/>
</dbReference>
<evidence type="ECO:0000313" key="1">
    <source>
        <dbReference type="EMBL" id="MBP3955032.1"/>
    </source>
</evidence>
<sequence>MAGPELADAVAAFTRYNAACGAALARCSQGVDTDTLSEADRALWGRQAIDWLRQNLACWSKALDGGNAQTE</sequence>
<reference evidence="1 2" key="1">
    <citation type="submission" date="2021-04" db="EMBL/GenBank/DDBJ databases">
        <authorList>
            <person name="Ivanova A."/>
        </authorList>
    </citation>
    <scope>NUCLEOTIDE SEQUENCE [LARGE SCALE GENOMIC DNA]</scope>
    <source>
        <strain evidence="1 2">G18</strain>
    </source>
</reference>
<proteinExistence type="predicted"/>
<accession>A0ABS5BNJ4</accession>
<protein>
    <submittedName>
        <fullName evidence="1">Uncharacterized protein</fullName>
    </submittedName>
</protein>
<gene>
    <name evidence="1" type="ORF">J8F10_07020</name>
</gene>
<organism evidence="1 2">
    <name type="scientific">Gemmata palustris</name>
    <dbReference type="NCBI Taxonomy" id="2822762"/>
    <lineage>
        <taxon>Bacteria</taxon>
        <taxon>Pseudomonadati</taxon>
        <taxon>Planctomycetota</taxon>
        <taxon>Planctomycetia</taxon>
        <taxon>Gemmatales</taxon>
        <taxon>Gemmataceae</taxon>
        <taxon>Gemmata</taxon>
    </lineage>
</organism>
<dbReference type="RefSeq" id="WP_210653133.1">
    <property type="nucleotide sequence ID" value="NZ_JAGKQQ010000001.1"/>
</dbReference>
<evidence type="ECO:0000313" key="2">
    <source>
        <dbReference type="Proteomes" id="UP000676565"/>
    </source>
</evidence>
<dbReference type="EMBL" id="JAGKQQ010000001">
    <property type="protein sequence ID" value="MBP3955032.1"/>
    <property type="molecule type" value="Genomic_DNA"/>
</dbReference>
<name>A0ABS5BNJ4_9BACT</name>
<keyword evidence="2" id="KW-1185">Reference proteome</keyword>